<keyword evidence="10" id="KW-1278">Translocase</keyword>
<dbReference type="InParanoid" id="A0A804HTZ3"/>
<comment type="function">
    <text evidence="1">Mitochondrial membrane ATP synthase (F(1)F(0) ATP synthase or Complex V) produces ATP from ADP in the presence of a proton gradient across the membrane which is generated by electron transport complexes of the respiratory chain. F-type ATPases consist of two structural domains, F(1) - containing the extramembraneous catalytic core, and F(0) - containing the membrane proton channel, linked together by a central stalk and a peripheral stalk. During catalysis, ATP synthesis in the catalytic domain of F(1) is coupled via a rotary mechanism of the central stalk subunits to proton translocation. Subunits alpha and beta form the catalytic core in F(1). Rotation of the central stalk against the surrounding alpha(3)beta(3) subunits leads to hydrolysis of ATP in three separate catalytic sites on the beta subunits.</text>
</comment>
<evidence type="ECO:0000256" key="3">
    <source>
        <dbReference type="ARBA" id="ARBA00012473"/>
    </source>
</evidence>
<dbReference type="InterPro" id="IPR042079">
    <property type="entry name" value="ATP_synt_F1_beta_sf"/>
</dbReference>
<dbReference type="GO" id="GO:0005524">
    <property type="term" value="F:ATP binding"/>
    <property type="evidence" value="ECO:0007669"/>
    <property type="project" value="UniProtKB-KW"/>
</dbReference>
<keyword evidence="5" id="KW-0547">Nucleotide-binding</keyword>
<feature type="domain" description="AAA+ ATPase" evidence="14">
    <location>
        <begin position="276"/>
        <end position="436"/>
    </location>
</feature>
<dbReference type="Proteomes" id="UP000012960">
    <property type="component" value="Unplaced"/>
</dbReference>
<dbReference type="InterPro" id="IPR020003">
    <property type="entry name" value="ATPase_a/bsu_AS"/>
</dbReference>
<evidence type="ECO:0000256" key="1">
    <source>
        <dbReference type="ARBA" id="ARBA00003086"/>
    </source>
</evidence>
<dbReference type="InterPro" id="IPR003593">
    <property type="entry name" value="AAA+_ATPase"/>
</dbReference>
<dbReference type="InterPro" id="IPR027417">
    <property type="entry name" value="P-loop_NTPase"/>
</dbReference>
<dbReference type="Gene3D" id="3.40.50.12240">
    <property type="match status" value="1"/>
</dbReference>
<dbReference type="SMART" id="SM00382">
    <property type="entry name" value="AAA"/>
    <property type="match status" value="1"/>
</dbReference>
<dbReference type="Gene3D" id="3.40.50.300">
    <property type="entry name" value="P-loop containing nucleotide triphosphate hydrolases"/>
    <property type="match status" value="1"/>
</dbReference>
<organism evidence="16 17">
    <name type="scientific">Musa acuminata subsp. malaccensis</name>
    <name type="common">Wild banana</name>
    <name type="synonym">Musa malaccensis</name>
    <dbReference type="NCBI Taxonomy" id="214687"/>
    <lineage>
        <taxon>Eukaryota</taxon>
        <taxon>Viridiplantae</taxon>
        <taxon>Streptophyta</taxon>
        <taxon>Embryophyta</taxon>
        <taxon>Tracheophyta</taxon>
        <taxon>Spermatophyta</taxon>
        <taxon>Magnoliopsida</taxon>
        <taxon>Liliopsida</taxon>
        <taxon>Zingiberales</taxon>
        <taxon>Musaceae</taxon>
        <taxon>Musa</taxon>
    </lineage>
</organism>
<keyword evidence="8" id="KW-0067">ATP-binding</keyword>
<dbReference type="CDD" id="cd18115">
    <property type="entry name" value="ATP-synt_F1_beta_N"/>
    <property type="match status" value="1"/>
</dbReference>
<dbReference type="PANTHER" id="PTHR15184:SF85">
    <property type="entry name" value="ATP SYNTHASE SUBUNIT BETA, MITOCHONDRIAL"/>
    <property type="match status" value="1"/>
</dbReference>
<dbReference type="GO" id="GO:0045259">
    <property type="term" value="C:proton-transporting ATP synthase complex"/>
    <property type="evidence" value="ECO:0000318"/>
    <property type="project" value="GO_Central"/>
</dbReference>
<evidence type="ECO:0000256" key="12">
    <source>
        <dbReference type="ARBA" id="ARBA00023128"/>
    </source>
</evidence>
<dbReference type="SUPFAM" id="SSF52540">
    <property type="entry name" value="P-loop containing nucleoside triphosphate hydrolases"/>
    <property type="match status" value="1"/>
</dbReference>
<proteinExistence type="inferred from homology"/>
<keyword evidence="7" id="KW-0999">Mitochondrion inner membrane</keyword>
<evidence type="ECO:0000313" key="16">
    <source>
        <dbReference type="EnsemblPlants" id="Ma01_p14230.1"/>
    </source>
</evidence>
<evidence type="ECO:0000256" key="7">
    <source>
        <dbReference type="ARBA" id="ARBA00022792"/>
    </source>
</evidence>
<comment type="similarity">
    <text evidence="2">Belongs to the ATPase alpha/beta chains family.</text>
</comment>
<evidence type="ECO:0000259" key="14">
    <source>
        <dbReference type="SMART" id="SM00382"/>
    </source>
</evidence>
<sequence length="480" mass="51187">MFASLLPSSPAAHAASIATDSSMRYITRSTMSPIKTLDLVPIGQSPDPWPVDPAMASRRILASLLRSSVRRSTAPRPPASTPRPLISSRPSPAGFFLSLAVEYATAVAPSPAPSTPPPKTAASPSGKITDEFTGAGAIGQVCQVIGAVVDVRFDKGLPPFLTALEVLDNSIRLVLEVAQHLGENMVRIIAMDETEELVRGQRVLNTGSPITVPVGRATLGKIMNVIGEPIDEKGEIKTNDFLPIHCEAPAFVEQATEQQIFVTGIKVVDLLAPCQRGGKIELFGGAGVGKTVLIMKLINNVAKAHVWSLSGFSVFIGVGEHTCEGNDLYREMIESGVIKLGDRRVLDEPPGARARVGLTGLTVAEHFRNAEGQDVLLFIDKIFQFTQVTNSEVSALLGHIPSAVAIYVPAVDLTDPAPAITFAHLDATTVLSRQISELGIYPAVDPLDSMSRILSPHVLGEEHYNTACGVRNVLQNNKNL</sequence>
<accession>A0A804HTZ3</accession>
<dbReference type="InterPro" id="IPR050053">
    <property type="entry name" value="ATPase_alpha/beta_chains"/>
</dbReference>
<dbReference type="GO" id="GO:0016887">
    <property type="term" value="F:ATP hydrolysis activity"/>
    <property type="evidence" value="ECO:0007669"/>
    <property type="project" value="InterPro"/>
</dbReference>
<evidence type="ECO:0000256" key="2">
    <source>
        <dbReference type="ARBA" id="ARBA00008936"/>
    </source>
</evidence>
<dbReference type="PANTHER" id="PTHR15184">
    <property type="entry name" value="ATP SYNTHASE"/>
    <property type="match status" value="1"/>
</dbReference>
<evidence type="ECO:0000256" key="6">
    <source>
        <dbReference type="ARBA" id="ARBA00022781"/>
    </source>
</evidence>
<dbReference type="Gene3D" id="1.10.10.910">
    <property type="entry name" value="ATP synthase, F1 beta subunit"/>
    <property type="match status" value="1"/>
</dbReference>
<keyword evidence="7" id="KW-0472">Membrane</keyword>
<evidence type="ECO:0000256" key="9">
    <source>
        <dbReference type="ARBA" id="ARBA00022946"/>
    </source>
</evidence>
<evidence type="ECO:0000256" key="8">
    <source>
        <dbReference type="ARBA" id="ARBA00022840"/>
    </source>
</evidence>
<dbReference type="InterPro" id="IPR004100">
    <property type="entry name" value="ATPase_F1/V1/A1_a/bsu_N"/>
</dbReference>
<dbReference type="EnsemblPlants" id="Ma01_t14230.1">
    <property type="protein sequence ID" value="Ma01_p14230.1"/>
    <property type="gene ID" value="Ma01_g14230"/>
</dbReference>
<dbReference type="GO" id="GO:0042776">
    <property type="term" value="P:proton motive force-driven mitochondrial ATP synthesis"/>
    <property type="evidence" value="ECO:0000318"/>
    <property type="project" value="GO_Central"/>
</dbReference>
<dbReference type="InterPro" id="IPR036121">
    <property type="entry name" value="ATPase_F1/V1/A1_a/bsu_N_sf"/>
</dbReference>
<keyword evidence="6" id="KW-0375">Hydrogen ion transport</keyword>
<keyword evidence="4" id="KW-0813">Transport</keyword>
<evidence type="ECO:0000256" key="10">
    <source>
        <dbReference type="ARBA" id="ARBA00022967"/>
    </source>
</evidence>
<reference evidence="15" key="1">
    <citation type="submission" date="2021-03" db="EMBL/GenBank/DDBJ databases">
        <authorList>
            <consortium name="Genoscope - CEA"/>
            <person name="William W."/>
        </authorList>
    </citation>
    <scope>NUCLEOTIDE SEQUENCE</scope>
    <source>
        <strain evidence="15">Doubled-haploid Pahang</strain>
    </source>
</reference>
<evidence type="ECO:0000313" key="15">
    <source>
        <dbReference type="EMBL" id="CAG1859498.1"/>
    </source>
</evidence>
<gene>
    <name evidence="15" type="ORF">GSMUA_297930.1</name>
</gene>
<keyword evidence="9" id="KW-0809">Transit peptide</keyword>
<dbReference type="Gramene" id="Ma01_t14230.1">
    <property type="protein sequence ID" value="Ma01_p14230.1"/>
    <property type="gene ID" value="Ma01_g14230"/>
</dbReference>
<dbReference type="AlphaFoldDB" id="A0A804HTZ3"/>
<dbReference type="GO" id="GO:0005739">
    <property type="term" value="C:mitochondrion"/>
    <property type="evidence" value="ECO:0007669"/>
    <property type="project" value="GOC"/>
</dbReference>
<reference evidence="16" key="2">
    <citation type="submission" date="2021-05" db="UniProtKB">
        <authorList>
            <consortium name="EnsemblPlants"/>
        </authorList>
    </citation>
    <scope>IDENTIFICATION</scope>
    <source>
        <strain evidence="16">subsp. malaccensis</strain>
    </source>
</reference>
<dbReference type="InterPro" id="IPR020971">
    <property type="entry name" value="ATP_synth_F1_beta_su"/>
</dbReference>
<keyword evidence="12" id="KW-0496">Mitochondrion</keyword>
<name>A0A804HTZ3_MUSAM</name>
<keyword evidence="11" id="KW-0406">Ion transport</keyword>
<evidence type="ECO:0000256" key="11">
    <source>
        <dbReference type="ARBA" id="ARBA00023065"/>
    </source>
</evidence>
<comment type="catalytic activity">
    <reaction evidence="13">
        <text>ATP + H2O + 4 H(+)(in) = ADP + phosphate + 5 H(+)(out)</text>
        <dbReference type="Rhea" id="RHEA:57720"/>
        <dbReference type="ChEBI" id="CHEBI:15377"/>
        <dbReference type="ChEBI" id="CHEBI:15378"/>
        <dbReference type="ChEBI" id="CHEBI:30616"/>
        <dbReference type="ChEBI" id="CHEBI:43474"/>
        <dbReference type="ChEBI" id="CHEBI:456216"/>
        <dbReference type="EC" id="7.1.2.2"/>
    </reaction>
</comment>
<dbReference type="EC" id="7.1.2.2" evidence="3"/>
<dbReference type="FunFam" id="2.40.10.170:FF:000006">
    <property type="entry name" value="ATP synthase subunit beta"/>
    <property type="match status" value="1"/>
</dbReference>
<dbReference type="Pfam" id="PF11421">
    <property type="entry name" value="Synthase_beta"/>
    <property type="match status" value="1"/>
</dbReference>
<dbReference type="Pfam" id="PF00006">
    <property type="entry name" value="ATP-synt_ab"/>
    <property type="match status" value="1"/>
</dbReference>
<dbReference type="GO" id="GO:1902600">
    <property type="term" value="P:proton transmembrane transport"/>
    <property type="evidence" value="ECO:0007669"/>
    <property type="project" value="UniProtKB-KW"/>
</dbReference>
<dbReference type="CDD" id="cd01133">
    <property type="entry name" value="F1-ATPase_beta_CD"/>
    <property type="match status" value="1"/>
</dbReference>
<keyword evidence="17" id="KW-1185">Reference proteome</keyword>
<evidence type="ECO:0000256" key="4">
    <source>
        <dbReference type="ARBA" id="ARBA00022448"/>
    </source>
</evidence>
<dbReference type="Gene3D" id="2.40.10.170">
    <property type="match status" value="1"/>
</dbReference>
<dbReference type="Pfam" id="PF02874">
    <property type="entry name" value="ATP-synt_ab_N"/>
    <property type="match status" value="1"/>
</dbReference>
<dbReference type="InterPro" id="IPR000194">
    <property type="entry name" value="ATPase_F1/V1/A1_a/bsu_nucl-bd"/>
</dbReference>
<evidence type="ECO:0000256" key="5">
    <source>
        <dbReference type="ARBA" id="ARBA00022741"/>
    </source>
</evidence>
<evidence type="ECO:0000313" key="17">
    <source>
        <dbReference type="Proteomes" id="UP000012960"/>
    </source>
</evidence>
<evidence type="ECO:0000256" key="13">
    <source>
        <dbReference type="ARBA" id="ARBA00048383"/>
    </source>
</evidence>
<dbReference type="SUPFAM" id="SSF50615">
    <property type="entry name" value="N-terminal domain of alpha and beta subunits of F1 ATP synthase"/>
    <property type="match status" value="1"/>
</dbReference>
<protein>
    <recommendedName>
        <fullName evidence="3">H(+)-transporting two-sector ATPase</fullName>
        <ecNumber evidence="3">7.1.2.2</ecNumber>
    </recommendedName>
</protein>
<dbReference type="EMBL" id="HG996466">
    <property type="protein sequence ID" value="CAG1859498.1"/>
    <property type="molecule type" value="Genomic_DNA"/>
</dbReference>
<dbReference type="PROSITE" id="PS00152">
    <property type="entry name" value="ATPASE_ALPHA_BETA"/>
    <property type="match status" value="1"/>
</dbReference>